<keyword evidence="3" id="KW-1185">Reference proteome</keyword>
<evidence type="ECO:0000313" key="2">
    <source>
        <dbReference type="EMBL" id="SNY52612.1"/>
    </source>
</evidence>
<dbReference type="EMBL" id="OBDY01000013">
    <property type="protein sequence ID" value="SNY52612.1"/>
    <property type="molecule type" value="Genomic_DNA"/>
</dbReference>
<feature type="transmembrane region" description="Helical" evidence="1">
    <location>
        <begin position="73"/>
        <end position="94"/>
    </location>
</feature>
<gene>
    <name evidence="2" type="ORF">SAMN05421748_11347</name>
</gene>
<proteinExistence type="predicted"/>
<evidence type="ECO:0008006" key="4">
    <source>
        <dbReference type="Google" id="ProtNLM"/>
    </source>
</evidence>
<organism evidence="2 3">
    <name type="scientific">Paractinoplanes atraurantiacus</name>
    <dbReference type="NCBI Taxonomy" id="1036182"/>
    <lineage>
        <taxon>Bacteria</taxon>
        <taxon>Bacillati</taxon>
        <taxon>Actinomycetota</taxon>
        <taxon>Actinomycetes</taxon>
        <taxon>Micromonosporales</taxon>
        <taxon>Micromonosporaceae</taxon>
        <taxon>Paractinoplanes</taxon>
    </lineage>
</organism>
<feature type="transmembrane region" description="Helical" evidence="1">
    <location>
        <begin position="129"/>
        <end position="154"/>
    </location>
</feature>
<accession>A0A285IX98</accession>
<evidence type="ECO:0000313" key="3">
    <source>
        <dbReference type="Proteomes" id="UP000219612"/>
    </source>
</evidence>
<sequence>MLVVLLTKIRRALGPLVTIAAAVLIVTALVVPDTIARPADGAFVPGAFLRLPMELIFAGAVVLAVSARWRRPVAALMGLGIGVLVILKIFNAGFRTVLGRKFDPVLDPPLLHDGYNALTETDGSTVANLAVAGAVLLAIVVLGSVALSAVRLASVTGRHQLPVRRTLIGLSAVWLALALSGLTLYPNNPVASDSAAAMVKTLARQVPATIRDERQFAAAVGHDAYAGTPAADLVSGLKGKDVVIGVVESYGHSVLTDPAMNAILTPALTSAGSQLTAAGFHAKTGWLTSSTYGGGSWLAHGSFQSGLWVTSQRRYDEMVSGDRLTLTRAFHEAGWETAGVEPGNTKDWPEAGFYGYDKILDSRNMGYQGPDFGWSRMPDQYTLATFQREVYAKAQGPLMAEITLTSSHEPWTHIPSMVDWDTIGDGSVFTSMDGTAQERKVLWGDPAKTQAQYAKSVGYSVDSLISWATTYGDDNLVLVMFGDHQPMSIITGPNASHDIPVTIIAKDKSVLDRIAPWQWTDGLRPTDTTPVWRMDEFRNKFFTAYGRTPGVALGKR</sequence>
<keyword evidence="1" id="KW-0812">Transmembrane</keyword>
<dbReference type="AlphaFoldDB" id="A0A285IX98"/>
<feature type="transmembrane region" description="Helical" evidence="1">
    <location>
        <begin position="12"/>
        <end position="31"/>
    </location>
</feature>
<protein>
    <recommendedName>
        <fullName evidence="4">Phosphoglycerol transferase MdoB</fullName>
    </recommendedName>
</protein>
<dbReference type="Proteomes" id="UP000219612">
    <property type="component" value="Unassembled WGS sequence"/>
</dbReference>
<dbReference type="SUPFAM" id="SSF53649">
    <property type="entry name" value="Alkaline phosphatase-like"/>
    <property type="match status" value="1"/>
</dbReference>
<dbReference type="InterPro" id="IPR017850">
    <property type="entry name" value="Alkaline_phosphatase_core_sf"/>
</dbReference>
<keyword evidence="1" id="KW-0472">Membrane</keyword>
<feature type="transmembrane region" description="Helical" evidence="1">
    <location>
        <begin position="166"/>
        <end position="185"/>
    </location>
</feature>
<keyword evidence="1" id="KW-1133">Transmembrane helix</keyword>
<feature type="transmembrane region" description="Helical" evidence="1">
    <location>
        <begin position="43"/>
        <end position="66"/>
    </location>
</feature>
<reference evidence="2 3" key="1">
    <citation type="submission" date="2017-09" db="EMBL/GenBank/DDBJ databases">
        <authorList>
            <person name="Ehlers B."/>
            <person name="Leendertz F.H."/>
        </authorList>
    </citation>
    <scope>NUCLEOTIDE SEQUENCE [LARGE SCALE GENOMIC DNA]</scope>
    <source>
        <strain evidence="2 3">CGMCC 4.6857</strain>
    </source>
</reference>
<name>A0A285IX98_9ACTN</name>
<evidence type="ECO:0000256" key="1">
    <source>
        <dbReference type="SAM" id="Phobius"/>
    </source>
</evidence>
<dbReference type="Gene3D" id="3.40.720.10">
    <property type="entry name" value="Alkaline Phosphatase, subunit A"/>
    <property type="match status" value="1"/>
</dbReference>